<accession>A0AAV2BCM5</accession>
<proteinExistence type="predicted"/>
<evidence type="ECO:0000313" key="2">
    <source>
        <dbReference type="Proteomes" id="UP001497382"/>
    </source>
</evidence>
<protein>
    <submittedName>
        <fullName evidence="1">Uncharacterized protein</fullName>
    </submittedName>
</protein>
<dbReference type="AlphaFoldDB" id="A0AAV2BCM5"/>
<dbReference type="EMBL" id="CAXIEN010000325">
    <property type="protein sequence ID" value="CAL1293385.1"/>
    <property type="molecule type" value="Genomic_DNA"/>
</dbReference>
<name>A0AAV2BCM5_9ARAC</name>
<gene>
    <name evidence="1" type="ORF">LARSCL_LOCUS18153</name>
</gene>
<keyword evidence="2" id="KW-1185">Reference proteome</keyword>
<organism evidence="1 2">
    <name type="scientific">Larinioides sclopetarius</name>
    <dbReference type="NCBI Taxonomy" id="280406"/>
    <lineage>
        <taxon>Eukaryota</taxon>
        <taxon>Metazoa</taxon>
        <taxon>Ecdysozoa</taxon>
        <taxon>Arthropoda</taxon>
        <taxon>Chelicerata</taxon>
        <taxon>Arachnida</taxon>
        <taxon>Araneae</taxon>
        <taxon>Araneomorphae</taxon>
        <taxon>Entelegynae</taxon>
        <taxon>Araneoidea</taxon>
        <taxon>Araneidae</taxon>
        <taxon>Larinioides</taxon>
    </lineage>
</organism>
<dbReference type="Proteomes" id="UP001497382">
    <property type="component" value="Unassembled WGS sequence"/>
</dbReference>
<reference evidence="1 2" key="1">
    <citation type="submission" date="2024-04" db="EMBL/GenBank/DDBJ databases">
        <authorList>
            <person name="Rising A."/>
            <person name="Reimegard J."/>
            <person name="Sonavane S."/>
            <person name="Akerstrom W."/>
            <person name="Nylinder S."/>
            <person name="Hedman E."/>
            <person name="Kallberg Y."/>
        </authorList>
    </citation>
    <scope>NUCLEOTIDE SEQUENCE [LARGE SCALE GENOMIC DNA]</scope>
</reference>
<sequence>MLHSFNNCRIMSGCQVNKAEHHYRKSHTVIKVSLDFINNCIVMSDCRVSRAEHHYRKSHTVSTVSNYFINNCIIMSGYRVQTVSNRFLALQCKCKIHFYFTCRQTSAKYFEGMVQLSVTYSFMNQFQYQCLQIYAIWL</sequence>
<comment type="caution">
    <text evidence="1">The sequence shown here is derived from an EMBL/GenBank/DDBJ whole genome shotgun (WGS) entry which is preliminary data.</text>
</comment>
<evidence type="ECO:0000313" key="1">
    <source>
        <dbReference type="EMBL" id="CAL1293385.1"/>
    </source>
</evidence>